<dbReference type="EMBL" id="QUBQ01000004">
    <property type="protein sequence ID" value="REK71944.1"/>
    <property type="molecule type" value="Genomic_DNA"/>
</dbReference>
<sequence>MIFWERTATKKASRNEDSQPMENRGWEKAIFAQKLPDEFTNKVMLALEEVEIEPAQSISAPSKSSVRIEANDTSIAAQIQRSRMAKRAWRLKVLGASAAAILLAGSTLLYTQPTLAEMVRSLFAKDAYVDQGMQQAQQSGFVQISGASAVDQGYVLKVNEVIADSTRLIIGIDVYDAKGNVQNGEIDHATADFNLFSIEKGNVRDVSYERRTGGNQTTNRIEFDFMRPVLSNKLQLNVQIKNLRLYGDKLNEDASAITIKGDWSLVVGADLAKAKEHTLLTPIHQLYETPSGIQIHMQGASRTPSGGSLEFTTKLTSEAAGRAVDGQSGFHKLKFHLEDEQGSWLGGNDEFEIGRRSELERWSGVTQWFYHFNHFAYDKEKIRFVLDSYVIRERSEESVTFDPAVTSAEHPAIFEGSGDKLLLEGLRIGPDPNNPKSDQILALIPFGGTITNNIAEDTWKAVDENGKEYSIHVGGGIATDRYGAHSLGDVRFVVDGLKQMPKQLTLKRTIVSRQYMDADWSFDIPQTGTKGVIPE</sequence>
<feature type="region of interest" description="Disordered" evidence="1">
    <location>
        <begin position="1"/>
        <end position="21"/>
    </location>
</feature>
<evidence type="ECO:0000256" key="2">
    <source>
        <dbReference type="SAM" id="Phobius"/>
    </source>
</evidence>
<keyword evidence="2" id="KW-0472">Membrane</keyword>
<feature type="transmembrane region" description="Helical" evidence="2">
    <location>
        <begin position="91"/>
        <end position="110"/>
    </location>
</feature>
<keyword evidence="5" id="KW-1185">Reference proteome</keyword>
<evidence type="ECO:0000259" key="3">
    <source>
        <dbReference type="Pfam" id="PF13786"/>
    </source>
</evidence>
<dbReference type="AlphaFoldDB" id="A0A371P7L9"/>
<feature type="domain" description="DUF4179" evidence="3">
    <location>
        <begin position="89"/>
        <end position="174"/>
    </location>
</feature>
<gene>
    <name evidence="4" type="ORF">DX130_19785</name>
</gene>
<dbReference type="RefSeq" id="WP_116048297.1">
    <property type="nucleotide sequence ID" value="NZ_QUBQ01000004.1"/>
</dbReference>
<organism evidence="4 5">
    <name type="scientific">Paenibacillus paeoniae</name>
    <dbReference type="NCBI Taxonomy" id="2292705"/>
    <lineage>
        <taxon>Bacteria</taxon>
        <taxon>Bacillati</taxon>
        <taxon>Bacillota</taxon>
        <taxon>Bacilli</taxon>
        <taxon>Bacillales</taxon>
        <taxon>Paenibacillaceae</taxon>
        <taxon>Paenibacillus</taxon>
    </lineage>
</organism>
<proteinExistence type="predicted"/>
<dbReference type="Proteomes" id="UP000261905">
    <property type="component" value="Unassembled WGS sequence"/>
</dbReference>
<comment type="caution">
    <text evidence="4">The sequence shown here is derived from an EMBL/GenBank/DDBJ whole genome shotgun (WGS) entry which is preliminary data.</text>
</comment>
<dbReference type="OrthoDB" id="2460662at2"/>
<evidence type="ECO:0000313" key="5">
    <source>
        <dbReference type="Proteomes" id="UP000261905"/>
    </source>
</evidence>
<evidence type="ECO:0000313" key="4">
    <source>
        <dbReference type="EMBL" id="REK71944.1"/>
    </source>
</evidence>
<accession>A0A371P7L9</accession>
<evidence type="ECO:0000256" key="1">
    <source>
        <dbReference type="SAM" id="MobiDB-lite"/>
    </source>
</evidence>
<reference evidence="4 5" key="1">
    <citation type="submission" date="2018-08" db="EMBL/GenBank/DDBJ databases">
        <title>Paenibacillus sp. M4BSY-1, whole genome shotgun sequence.</title>
        <authorList>
            <person name="Tuo L."/>
        </authorList>
    </citation>
    <scope>NUCLEOTIDE SEQUENCE [LARGE SCALE GENOMIC DNA]</scope>
    <source>
        <strain evidence="4 5">M4BSY-1</strain>
    </source>
</reference>
<keyword evidence="2" id="KW-1133">Transmembrane helix</keyword>
<dbReference type="InterPro" id="IPR025436">
    <property type="entry name" value="DUF4179"/>
</dbReference>
<name>A0A371P7L9_9BACL</name>
<dbReference type="Pfam" id="PF13786">
    <property type="entry name" value="DUF4179"/>
    <property type="match status" value="1"/>
</dbReference>
<keyword evidence="2" id="KW-0812">Transmembrane</keyword>
<protein>
    <submittedName>
        <fullName evidence="4">DUF4179 domain-containing protein</fullName>
    </submittedName>
</protein>
<dbReference type="Gene3D" id="2.60.40.1630">
    <property type="entry name" value="bacillus anthracis domain"/>
    <property type="match status" value="1"/>
</dbReference>